<evidence type="ECO:0000256" key="1">
    <source>
        <dbReference type="SAM" id="Phobius"/>
    </source>
</evidence>
<keyword evidence="3" id="KW-1185">Reference proteome</keyword>
<dbReference type="Proteomes" id="UP000254519">
    <property type="component" value="Unassembled WGS sequence"/>
</dbReference>
<keyword evidence="1" id="KW-1133">Transmembrane helix</keyword>
<dbReference type="EMBL" id="UGYZ01000002">
    <property type="protein sequence ID" value="SUJ09813.1"/>
    <property type="molecule type" value="Genomic_DNA"/>
</dbReference>
<keyword evidence="1" id="KW-0472">Membrane</keyword>
<keyword evidence="1" id="KW-0812">Transmembrane</keyword>
<name>A0A380C0B7_SPOPA</name>
<feature type="transmembrane region" description="Helical" evidence="1">
    <location>
        <begin position="7"/>
        <end position="28"/>
    </location>
</feature>
<evidence type="ECO:0000313" key="2">
    <source>
        <dbReference type="EMBL" id="SUJ09813.1"/>
    </source>
</evidence>
<accession>A0A380C0B7</accession>
<reference evidence="2 3" key="1">
    <citation type="submission" date="2018-06" db="EMBL/GenBank/DDBJ databases">
        <authorList>
            <consortium name="Pathogen Informatics"/>
            <person name="Doyle S."/>
        </authorList>
    </citation>
    <scope>NUCLEOTIDE SEQUENCE [LARGE SCALE GENOMIC DNA]</scope>
    <source>
        <strain evidence="3">ATCC 11859 / DSM 33 / NCIB 8841 / NCTC 4822</strain>
    </source>
</reference>
<proteinExistence type="predicted"/>
<organism evidence="2 3">
    <name type="scientific">Sporosarcina pasteurii</name>
    <name type="common">Bacillus pasteurii</name>
    <dbReference type="NCBI Taxonomy" id="1474"/>
    <lineage>
        <taxon>Bacteria</taxon>
        <taxon>Bacillati</taxon>
        <taxon>Bacillota</taxon>
        <taxon>Bacilli</taxon>
        <taxon>Bacillales</taxon>
        <taxon>Caryophanaceae</taxon>
        <taxon>Sporosarcina</taxon>
    </lineage>
</organism>
<evidence type="ECO:0000313" key="3">
    <source>
        <dbReference type="Proteomes" id="UP000254519"/>
    </source>
</evidence>
<protein>
    <submittedName>
        <fullName evidence="2">Uncharacterized protein</fullName>
    </submittedName>
</protein>
<dbReference type="AlphaFoldDB" id="A0A380C0B7"/>
<sequence length="44" mass="5108">MFLSSSFLFIQVYVIELPLFIVLFYGLLCELFPLSYSNSHTIVC</sequence>
<gene>
    <name evidence="2" type="ORF">NCTC4822_01922</name>
</gene>